<dbReference type="EMBL" id="JAKKZF010000351">
    <property type="protein sequence ID" value="MCG0069495.1"/>
    <property type="molecule type" value="Genomic_DNA"/>
</dbReference>
<comment type="caution">
    <text evidence="3">The sequence shown here is derived from an EMBL/GenBank/DDBJ whole genome shotgun (WGS) entry which is preliminary data.</text>
</comment>
<accession>A0ABS9JVA4</accession>
<dbReference type="PANTHER" id="PTHR34820">
    <property type="entry name" value="INNER MEMBRANE PROTEIN YEBZ"/>
    <property type="match status" value="1"/>
</dbReference>
<evidence type="ECO:0000256" key="2">
    <source>
        <dbReference type="SAM" id="Phobius"/>
    </source>
</evidence>
<sequence length="169" mass="17329">PPAPAVPLRLLRRSVLLEATAAVLVMALTTLLTSTVPGRAATESARTTAAPAAGIPTASVTVIPFDTGAAGGRGKVQITLDPGRVGTNSVEAVIYGPDGGLAAVPELRVTLTLPAQRVGPLDTKVTDRGGYWSAPAFTLPLPGTWTMKATVRVSELDQVTVSAPVRVTR</sequence>
<dbReference type="InterPro" id="IPR032694">
    <property type="entry name" value="CopC/D"/>
</dbReference>
<gene>
    <name evidence="3" type="ORF">L0F81_40625</name>
</gene>
<proteinExistence type="predicted"/>
<keyword evidence="2" id="KW-1133">Transmembrane helix</keyword>
<organism evidence="3 4">
    <name type="scientific">Streptomyces tricolor</name>
    <dbReference type="NCBI Taxonomy" id="68277"/>
    <lineage>
        <taxon>Bacteria</taxon>
        <taxon>Bacillati</taxon>
        <taxon>Actinomycetota</taxon>
        <taxon>Actinomycetes</taxon>
        <taxon>Kitasatosporales</taxon>
        <taxon>Streptomycetaceae</taxon>
        <taxon>Streptomyces</taxon>
        <taxon>Streptomyces violaceoruber group</taxon>
    </lineage>
</organism>
<evidence type="ECO:0000313" key="4">
    <source>
        <dbReference type="Proteomes" id="UP001299012"/>
    </source>
</evidence>
<keyword evidence="4" id="KW-1185">Reference proteome</keyword>
<evidence type="ECO:0000313" key="3">
    <source>
        <dbReference type="EMBL" id="MCG0069495.1"/>
    </source>
</evidence>
<feature type="transmembrane region" description="Helical" evidence="2">
    <location>
        <begin position="15"/>
        <end position="36"/>
    </location>
</feature>
<dbReference type="Proteomes" id="UP001299012">
    <property type="component" value="Unassembled WGS sequence"/>
</dbReference>
<keyword evidence="2" id="KW-0812">Transmembrane</keyword>
<evidence type="ECO:0000256" key="1">
    <source>
        <dbReference type="ARBA" id="ARBA00004196"/>
    </source>
</evidence>
<name>A0ABS9JVA4_9ACTN</name>
<protein>
    <submittedName>
        <fullName evidence="3">Transporter</fullName>
    </submittedName>
</protein>
<keyword evidence="2" id="KW-0472">Membrane</keyword>
<comment type="subcellular location">
    <subcellularLocation>
        <location evidence="1">Cell envelope</location>
    </subcellularLocation>
</comment>
<feature type="non-terminal residue" evidence="3">
    <location>
        <position position="1"/>
    </location>
</feature>
<dbReference type="PANTHER" id="PTHR34820:SF4">
    <property type="entry name" value="INNER MEMBRANE PROTEIN YEBZ"/>
    <property type="match status" value="1"/>
</dbReference>
<reference evidence="3 4" key="1">
    <citation type="submission" date="2022-01" db="EMBL/GenBank/DDBJ databases">
        <title>Draft Genome Sequences of Seven Type Strains of the Genus Streptomyces.</title>
        <authorList>
            <person name="Aziz S."/>
            <person name="Coretto E."/>
            <person name="Chronakova A."/>
            <person name="Sproer C."/>
            <person name="Huber K."/>
            <person name="Nouioui I."/>
            <person name="Gross H."/>
        </authorList>
    </citation>
    <scope>NUCLEOTIDE SEQUENCE [LARGE SCALE GENOMIC DNA]</scope>
    <source>
        <strain evidence="3 4">DSM 41685</strain>
    </source>
</reference>